<name>A0ACB6V5T7_9ASCO</name>
<evidence type="ECO:0000313" key="1">
    <source>
        <dbReference type="EMBL" id="KAF5098967.1"/>
    </source>
</evidence>
<reference evidence="1 2" key="1">
    <citation type="journal article" date="2020" name="Front. Microbiol.">
        <title>Phenotypic and Genetic Characterization of the Cheese Ripening Yeast Geotrichum candidum.</title>
        <authorList>
            <person name="Perkins V."/>
            <person name="Vignola S."/>
            <person name="Lessard M.H."/>
            <person name="Plante P.L."/>
            <person name="Corbeil J."/>
            <person name="Dugat-Bony E."/>
            <person name="Frenette M."/>
            <person name="Labrie S."/>
        </authorList>
    </citation>
    <scope>NUCLEOTIDE SEQUENCE [LARGE SCALE GENOMIC DNA]</scope>
    <source>
        <strain evidence="1 2">LMA-1147</strain>
    </source>
</reference>
<comment type="caution">
    <text evidence="1">The sequence shown here is derived from an EMBL/GenBank/DDBJ whole genome shotgun (WGS) entry which is preliminary data.</text>
</comment>
<dbReference type="Proteomes" id="UP000744676">
    <property type="component" value="Unassembled WGS sequence"/>
</dbReference>
<dbReference type="EMBL" id="QVQA01000039">
    <property type="protein sequence ID" value="KAF5098967.1"/>
    <property type="molecule type" value="Genomic_DNA"/>
</dbReference>
<protein>
    <submittedName>
        <fullName evidence="1">Uncharacterized protein</fullName>
    </submittedName>
</protein>
<gene>
    <name evidence="1" type="ORF">D0Z00_001833</name>
</gene>
<proteinExistence type="predicted"/>
<sequence>MSGSRNAQNGNEDVVMPDSDDIYTQAATSSRNTTTNNNNNSNASIRDVEMIDDTNSTSSRRRKSSTVDDDLYYHPSARNRNANEEEDQDEDEDEDDDEEHDLNILSRNGARRFRNPYQDESDDNEDDEDDDDDDDDEDEDEDEDEEDEDDDDDGYEDDNAAGRRSLRTAESLMAQFRDLDSLSQAVMGITTRVNPLIEAITQRDDPMTVLIGLQEFAELILMSHEEIILEALPFSKVLDALSDVLVNPLFEDNVEISLMGCRCTSSIIQAGGLAGCLTYLDFFSIPTQRIATEIVANSCASISIKHFSLIQDIIPMFETIINSHDSDILKNITNSICGIVENFIGHPKKVQELITPTLSKKLLSFLNPNLTTGANVTPRIIKTLGIIIKLSPEHTHLALKEKIADNLYQVLTKHASTFDDGDGDATMLEKDNTSIVHALIYAPKDIMSSSLSIFSHVLPDVSVDEGCEFTGPFKLKYTTDAQKKKAEKRLALLNSDPLVLIHFANVSISLLIDIYSSSVDLTVRRSVLGTILKIFDALTPTSLKSVVENLEISLLLSSIFSRRDNPSLVVGALEIGHILLQKLPEIYVPAFFRGGIIHDVKSILRTEEDKAKATDKSTVRAEPENENEQENDEDEEDEDEDEDSEEDHDHSSEDSRHSDEENESSLSHLTKFYFFDSNLSPVIIYDAKTFVTCYESNLQTSEFEAMQKEREELEFLSEKIRSDKSNLKEHYASFAEKLNKVSEFELLSSHILRSVLESLTSDGSNDMKNTTLDFLSGFYQNGSPRTFELLIERLTELLARFEKFDVISADISGSQSSPASLARQLRINLVPEDNKKKAKPITISIQAIATFNTVEEFFKQKLDLDIFNTGSKFFDRLSSSLYESEEEEEEQEEELQEGEQKEAAEGSGNADLKSEWHLEFYLDGELMPKDSTIYGSIYRYLQAKEEAKLKPGETLSKNFALGIWSTPYQITFKKVNGPKPEVKETPVEAEAINPCFEVPSSFGDNESISVVVRLLSVLFNINSSIPELVGLDHTIRPLAISKFLSSKLSAKLNRQLEEPLVVVGGILPDWTVDATRLYPFLFPFETRYSFLQSTSFGYSRLIFKWLNNNNNSRREQNSSRSMGRLMRQKVRVSRNHLLQSAIKVLDLYGASPYVLEVEFFDDVGTGSGPTLEFYASVSKQFTRKKLTIWRNEDVDPKNQFVFTKQGLYPLPYSPEFFDTKAGVKVLGFFKSLGIFIARAMLDSRIIDINFNPVFFRHSLSSSVGGNSIGTVSLVDKQLGQSLSMLQKFVEQKKQGVVNPEVDGAHLEDLALDFTYPGQSNLLLKEDGANVNVTLDNVDSYIDCVVDMTIGFGVETQINAFREGFSQVFPYAALHAFNPEELVVMCGQGENDWSYELLCSAAKADHGYSLDSRIVRELFEVMSTFTKAEQKQFLQFVTGSPNLPIGGFKALSPPFTIVCRESEMPLTPDDYLPTVMTCVNYFKLPNYSSKEVLKERLKTAIREGSGSFLLS</sequence>
<accession>A0ACB6V5T7</accession>
<organism evidence="1 2">
    <name type="scientific">Geotrichum galactomycetum</name>
    <dbReference type="NCBI Taxonomy" id="27317"/>
    <lineage>
        <taxon>Eukaryota</taxon>
        <taxon>Fungi</taxon>
        <taxon>Dikarya</taxon>
        <taxon>Ascomycota</taxon>
        <taxon>Saccharomycotina</taxon>
        <taxon>Dipodascomycetes</taxon>
        <taxon>Dipodascales</taxon>
        <taxon>Dipodascaceae</taxon>
        <taxon>Geotrichum</taxon>
    </lineage>
</organism>
<keyword evidence="2" id="KW-1185">Reference proteome</keyword>
<evidence type="ECO:0000313" key="2">
    <source>
        <dbReference type="Proteomes" id="UP000744676"/>
    </source>
</evidence>